<reference evidence="2 3" key="1">
    <citation type="submission" date="2013-03" db="EMBL/GenBank/DDBJ databases">
        <authorList>
            <person name="Fiebig A."/>
            <person name="Goeker M."/>
            <person name="Klenk H.-P.P."/>
        </authorList>
    </citation>
    <scope>NUCLEOTIDE SEQUENCE [LARGE SCALE GENOMIC DNA]</scope>
    <source>
        <strain evidence="3">DSM 19469</strain>
    </source>
</reference>
<dbReference type="STRING" id="1294273.roselon_01415"/>
<dbReference type="HOGENOM" id="CLU_106306_0_0_5"/>
<dbReference type="Pfam" id="PF20344">
    <property type="entry name" value="DUF6639"/>
    <property type="match status" value="1"/>
</dbReference>
<organism evidence="2 3">
    <name type="scientific">Roseicyclus elongatus DSM 19469</name>
    <dbReference type="NCBI Taxonomy" id="1294273"/>
    <lineage>
        <taxon>Bacteria</taxon>
        <taxon>Pseudomonadati</taxon>
        <taxon>Pseudomonadota</taxon>
        <taxon>Alphaproteobacteria</taxon>
        <taxon>Rhodobacterales</taxon>
        <taxon>Roseobacteraceae</taxon>
        <taxon>Roseicyclus</taxon>
    </lineage>
</organism>
<sequence length="222" mass="24432">MPKLIATLFLLAAVPGSAQPVACPTGTLTVDAGSDALRGSLCQSAETLLARLADCGLPQQRPINIVEVDTVAHPFADCLAAYDCAFDRIRLVVRDDYGDLVAADDPYMSFPPEVLIHTLLSHELTHALIEQNSADREVPLIDHEYIANALELELMDPAWRQTILDHAMLDRPSDSRIDIWIYRMSPRRFAANAWLHFRQADNGCALIGRLLSGEVSFDAAKP</sequence>
<dbReference type="eggNOG" id="ENOG503343G">
    <property type="taxonomic scope" value="Bacteria"/>
</dbReference>
<accession>W8SMN8</accession>
<gene>
    <name evidence="2" type="ORF">roselon_01415</name>
</gene>
<dbReference type="KEGG" id="red:roselon_01415"/>
<feature type="signal peptide" evidence="1">
    <location>
        <begin position="1"/>
        <end position="18"/>
    </location>
</feature>
<keyword evidence="1" id="KW-0732">Signal</keyword>
<keyword evidence="3" id="KW-1185">Reference proteome</keyword>
<dbReference type="AlphaFoldDB" id="W8SMN8"/>
<evidence type="ECO:0000313" key="2">
    <source>
        <dbReference type="EMBL" id="AHM03800.1"/>
    </source>
</evidence>
<dbReference type="EMBL" id="CP004372">
    <property type="protein sequence ID" value="AHM03800.1"/>
    <property type="molecule type" value="Genomic_DNA"/>
</dbReference>
<name>W8SMN8_9RHOB</name>
<protein>
    <submittedName>
        <fullName evidence="2">Uncharacterized protein</fullName>
    </submittedName>
</protein>
<evidence type="ECO:0000256" key="1">
    <source>
        <dbReference type="SAM" id="SignalP"/>
    </source>
</evidence>
<evidence type="ECO:0000313" key="3">
    <source>
        <dbReference type="Proteomes" id="UP000019593"/>
    </source>
</evidence>
<feature type="chain" id="PRO_5004914282" evidence="1">
    <location>
        <begin position="19"/>
        <end position="222"/>
    </location>
</feature>
<dbReference type="Proteomes" id="UP000019593">
    <property type="component" value="Chromosome"/>
</dbReference>
<proteinExistence type="predicted"/>
<dbReference type="InterPro" id="IPR046579">
    <property type="entry name" value="DUF6639"/>
</dbReference>